<dbReference type="AlphaFoldDB" id="A0A067C5T1"/>
<keyword evidence="7 9" id="KW-1133">Transmembrane helix</keyword>
<comment type="catalytic activity">
    <reaction evidence="1">
        <text>riboflavin(in) = riboflavin(out)</text>
        <dbReference type="Rhea" id="RHEA:35015"/>
        <dbReference type="ChEBI" id="CHEBI:57986"/>
    </reaction>
</comment>
<feature type="transmembrane region" description="Helical" evidence="9">
    <location>
        <begin position="292"/>
        <end position="310"/>
    </location>
</feature>
<evidence type="ECO:0000256" key="4">
    <source>
        <dbReference type="ARBA" id="ARBA00022448"/>
    </source>
</evidence>
<feature type="transmembrane region" description="Helical" evidence="9">
    <location>
        <begin position="111"/>
        <end position="136"/>
    </location>
</feature>
<feature type="transmembrane region" description="Helical" evidence="9">
    <location>
        <begin position="236"/>
        <end position="254"/>
    </location>
</feature>
<accession>A0A067C5T1</accession>
<keyword evidence="6 9" id="KW-0812">Transmembrane</keyword>
<evidence type="ECO:0000313" key="10">
    <source>
        <dbReference type="EMBL" id="KDO24510.1"/>
    </source>
</evidence>
<dbReference type="GeneID" id="24132441"/>
<evidence type="ECO:0000256" key="1">
    <source>
        <dbReference type="ARBA" id="ARBA00000215"/>
    </source>
</evidence>
<keyword evidence="4" id="KW-0813">Transport</keyword>
<name>A0A067C5T1_SAPPC</name>
<keyword evidence="11" id="KW-1185">Reference proteome</keyword>
<dbReference type="Pfam" id="PF06237">
    <property type="entry name" value="SLC52_ribofla_tr"/>
    <property type="match status" value="2"/>
</dbReference>
<dbReference type="PANTHER" id="PTHR12929">
    <property type="entry name" value="SOLUTE CARRIER FAMILY 52"/>
    <property type="match status" value="1"/>
</dbReference>
<feature type="transmembrane region" description="Helical" evidence="9">
    <location>
        <begin position="12"/>
        <end position="35"/>
    </location>
</feature>
<dbReference type="GO" id="GO:0005886">
    <property type="term" value="C:plasma membrane"/>
    <property type="evidence" value="ECO:0007669"/>
    <property type="project" value="UniProtKB-SubCell"/>
</dbReference>
<dbReference type="VEuPathDB" id="FungiDB:SPRG_10325"/>
<dbReference type="OMA" id="EQRPMMD"/>
<keyword evidence="5" id="KW-1003">Cell membrane</keyword>
<feature type="transmembrane region" description="Helical" evidence="9">
    <location>
        <begin position="143"/>
        <end position="164"/>
    </location>
</feature>
<dbReference type="RefSeq" id="XP_012204772.1">
    <property type="nucleotide sequence ID" value="XM_012349382.1"/>
</dbReference>
<evidence type="ECO:0000256" key="6">
    <source>
        <dbReference type="ARBA" id="ARBA00022692"/>
    </source>
</evidence>
<comment type="similarity">
    <text evidence="3">Belongs to the riboflavin transporter family.</text>
</comment>
<evidence type="ECO:0000256" key="2">
    <source>
        <dbReference type="ARBA" id="ARBA00004651"/>
    </source>
</evidence>
<dbReference type="InterPro" id="IPR009357">
    <property type="entry name" value="Riboflavin_transptr"/>
</dbReference>
<dbReference type="EMBL" id="KK583241">
    <property type="protein sequence ID" value="KDO24510.1"/>
    <property type="molecule type" value="Genomic_DNA"/>
</dbReference>
<dbReference type="SUPFAM" id="SSF103473">
    <property type="entry name" value="MFS general substrate transporter"/>
    <property type="match status" value="1"/>
</dbReference>
<dbReference type="Proteomes" id="UP000030745">
    <property type="component" value="Unassembled WGS sequence"/>
</dbReference>
<gene>
    <name evidence="10" type="ORF">SPRG_10325</name>
</gene>
<dbReference type="InterPro" id="IPR036259">
    <property type="entry name" value="MFS_trans_sf"/>
</dbReference>
<feature type="transmembrane region" description="Helical" evidence="9">
    <location>
        <begin position="80"/>
        <end position="99"/>
    </location>
</feature>
<keyword evidence="8 9" id="KW-0472">Membrane</keyword>
<feature type="transmembrane region" description="Helical" evidence="9">
    <location>
        <begin position="322"/>
        <end position="347"/>
    </location>
</feature>
<evidence type="ECO:0000256" key="8">
    <source>
        <dbReference type="ARBA" id="ARBA00023136"/>
    </source>
</evidence>
<dbReference type="KEGG" id="spar:SPRG_10325"/>
<dbReference type="GO" id="GO:0032217">
    <property type="term" value="F:riboflavin transmembrane transporter activity"/>
    <property type="evidence" value="ECO:0007669"/>
    <property type="project" value="InterPro"/>
</dbReference>
<evidence type="ECO:0000256" key="9">
    <source>
        <dbReference type="SAM" id="Phobius"/>
    </source>
</evidence>
<reference evidence="10 11" key="1">
    <citation type="journal article" date="2013" name="PLoS Genet.">
        <title>Distinctive expansion of potential virulence genes in the genome of the oomycete fish pathogen Saprolegnia parasitica.</title>
        <authorList>
            <person name="Jiang R.H."/>
            <person name="de Bruijn I."/>
            <person name="Haas B.J."/>
            <person name="Belmonte R."/>
            <person name="Lobach L."/>
            <person name="Christie J."/>
            <person name="van den Ackerveken G."/>
            <person name="Bottin A."/>
            <person name="Bulone V."/>
            <person name="Diaz-Moreno S.M."/>
            <person name="Dumas B."/>
            <person name="Fan L."/>
            <person name="Gaulin E."/>
            <person name="Govers F."/>
            <person name="Grenville-Briggs L.J."/>
            <person name="Horner N.R."/>
            <person name="Levin J.Z."/>
            <person name="Mammella M."/>
            <person name="Meijer H.J."/>
            <person name="Morris P."/>
            <person name="Nusbaum C."/>
            <person name="Oome S."/>
            <person name="Phillips A.J."/>
            <person name="van Rooyen D."/>
            <person name="Rzeszutek E."/>
            <person name="Saraiva M."/>
            <person name="Secombes C.J."/>
            <person name="Seidl M.F."/>
            <person name="Snel B."/>
            <person name="Stassen J.H."/>
            <person name="Sykes S."/>
            <person name="Tripathy S."/>
            <person name="van den Berg H."/>
            <person name="Vega-Arreguin J.C."/>
            <person name="Wawra S."/>
            <person name="Young S.K."/>
            <person name="Zeng Q."/>
            <person name="Dieguez-Uribeondo J."/>
            <person name="Russ C."/>
            <person name="Tyler B.M."/>
            <person name="van West P."/>
        </authorList>
    </citation>
    <scope>NUCLEOTIDE SEQUENCE [LARGE SCALE GENOMIC DNA]</scope>
    <source>
        <strain evidence="10 11">CBS 223.65</strain>
    </source>
</reference>
<feature type="transmembrane region" description="Helical" evidence="9">
    <location>
        <begin position="368"/>
        <end position="386"/>
    </location>
</feature>
<proteinExistence type="inferred from homology"/>
<dbReference type="OrthoDB" id="9995836at2759"/>
<evidence type="ECO:0000256" key="7">
    <source>
        <dbReference type="ARBA" id="ARBA00022989"/>
    </source>
</evidence>
<sequence length="390" mass="42604">MSELKVHSTRHTYLAFIGFGLGSWVISDFVFAEFAALMQKTPEGYSIGAYVIVALQSANIFPLLYMLFNSRQQLISIPTMIWGLLVLGMVACILLSIFWDTKTVIGGHLHSTALFALIFCGGAVSATSTVVFYPFAATYPVMFTSALATGESLGAVIAGVLAIIQDVGSDPMTFSVGVAFLCGAFIFLISFACFAYLRRQTTSVEIFADQELLLQQPHMAHSTVLKAIWRTLLCQWLLAIFSFAVIPSVLPILGGKYKHSPVVMKWTSVLGMLCDPTARFIAGFYRIKKVEVFTAAALFFALWLTVWASYKAPLWCDAPAGGVMVVIANCLYTSLSAFTQTSLYQVLKDVDVNHKLAYQWSGFTTQMGALLGTAVIFCLVTLTNAFPSAY</sequence>
<feature type="transmembrane region" description="Helical" evidence="9">
    <location>
        <begin position="176"/>
        <end position="197"/>
    </location>
</feature>
<evidence type="ECO:0000313" key="11">
    <source>
        <dbReference type="Proteomes" id="UP000030745"/>
    </source>
</evidence>
<evidence type="ECO:0000256" key="3">
    <source>
        <dbReference type="ARBA" id="ARBA00006366"/>
    </source>
</evidence>
<protein>
    <submittedName>
        <fullName evidence="10">Uncharacterized protein</fullName>
    </submittedName>
</protein>
<feature type="transmembrane region" description="Helical" evidence="9">
    <location>
        <begin position="47"/>
        <end position="68"/>
    </location>
</feature>
<organism evidence="10 11">
    <name type="scientific">Saprolegnia parasitica (strain CBS 223.65)</name>
    <dbReference type="NCBI Taxonomy" id="695850"/>
    <lineage>
        <taxon>Eukaryota</taxon>
        <taxon>Sar</taxon>
        <taxon>Stramenopiles</taxon>
        <taxon>Oomycota</taxon>
        <taxon>Saprolegniomycetes</taxon>
        <taxon>Saprolegniales</taxon>
        <taxon>Saprolegniaceae</taxon>
        <taxon>Saprolegnia</taxon>
    </lineage>
</organism>
<dbReference type="PANTHER" id="PTHR12929:SF21">
    <property type="match status" value="1"/>
</dbReference>
<evidence type="ECO:0000256" key="5">
    <source>
        <dbReference type="ARBA" id="ARBA00022475"/>
    </source>
</evidence>
<comment type="subcellular location">
    <subcellularLocation>
        <location evidence="2">Cell membrane</location>
        <topology evidence="2">Multi-pass membrane protein</topology>
    </subcellularLocation>
</comment>